<gene>
    <name evidence="5" type="ORF">P8625_08800</name>
</gene>
<evidence type="ECO:0000259" key="4">
    <source>
        <dbReference type="Pfam" id="PF22624"/>
    </source>
</evidence>
<dbReference type="GO" id="GO:0016740">
    <property type="term" value="F:transferase activity"/>
    <property type="evidence" value="ECO:0007669"/>
    <property type="project" value="UniProtKB-KW"/>
</dbReference>
<dbReference type="InterPro" id="IPR050559">
    <property type="entry name" value="P-Pant_transferase_sf"/>
</dbReference>
<comment type="similarity">
    <text evidence="1">Belongs to the P-Pant transferase superfamily. Gsp/Sfp/HetI/AcpT family.</text>
</comment>
<keyword evidence="2 5" id="KW-0808">Transferase</keyword>
<proteinExistence type="inferred from homology"/>
<accession>A0ABY8L2K7</accession>
<dbReference type="Gene3D" id="3.90.470.20">
    <property type="entry name" value="4'-phosphopantetheinyl transferase domain"/>
    <property type="match status" value="2"/>
</dbReference>
<feature type="domain" description="4'-phosphopantetheinyl transferase" evidence="3">
    <location>
        <begin position="104"/>
        <end position="176"/>
    </location>
</feature>
<evidence type="ECO:0000256" key="2">
    <source>
        <dbReference type="ARBA" id="ARBA00022679"/>
    </source>
</evidence>
<dbReference type="SUPFAM" id="SSF56214">
    <property type="entry name" value="4'-phosphopantetheinyl transferase"/>
    <property type="match status" value="2"/>
</dbReference>
<reference evidence="5 6" key="1">
    <citation type="submission" date="2023-04" db="EMBL/GenBank/DDBJ databases">
        <title>Tenacibaculum tangerinum sp. nov., isolated from sea tidal flat of South Korea.</title>
        <authorList>
            <person name="Lee S.H."/>
            <person name="Kim J.-J."/>
        </authorList>
    </citation>
    <scope>NUCLEOTIDE SEQUENCE [LARGE SCALE GENOMIC DNA]</scope>
    <source>
        <strain evidence="5 6">GRR-S3-23</strain>
    </source>
</reference>
<dbReference type="InterPro" id="IPR008278">
    <property type="entry name" value="4-PPantetheinyl_Trfase_dom"/>
</dbReference>
<evidence type="ECO:0000256" key="1">
    <source>
        <dbReference type="ARBA" id="ARBA00010990"/>
    </source>
</evidence>
<feature type="domain" description="4'-phosphopantetheinyl transferase N-terminal" evidence="4">
    <location>
        <begin position="15"/>
        <end position="98"/>
    </location>
</feature>
<evidence type="ECO:0000259" key="3">
    <source>
        <dbReference type="Pfam" id="PF01648"/>
    </source>
</evidence>
<sequence length="219" mass="26127">MIVVLYTYISESSHNRLLEKLSFFSDRFQQKVLKYRKWEDAQLSLLGRLLLKEGLENYFNSDYIDSDVEYMQYAKPYFKSKKYHFNISHSGNIAVCAISEKKDIGIDIEMIKSIDVEHFKNQMTNYELNKIEEGVKMNLERFYSYWTEKEAVIKSNSRGLHIPLKSFEIKSNKTTIDNEVYYVKELKIDSDYKCNIAFKKKDKCCSEHNDTYKLIHFKF</sequence>
<dbReference type="Proteomes" id="UP001232001">
    <property type="component" value="Chromosome"/>
</dbReference>
<keyword evidence="6" id="KW-1185">Reference proteome</keyword>
<evidence type="ECO:0000313" key="6">
    <source>
        <dbReference type="Proteomes" id="UP001232001"/>
    </source>
</evidence>
<dbReference type="PANTHER" id="PTHR12215">
    <property type="entry name" value="PHOSPHOPANTETHEINE TRANSFERASE"/>
    <property type="match status" value="1"/>
</dbReference>
<dbReference type="InterPro" id="IPR037143">
    <property type="entry name" value="4-PPantetheinyl_Trfase_dom_sf"/>
</dbReference>
<dbReference type="Pfam" id="PF22624">
    <property type="entry name" value="AASDHPPT_N"/>
    <property type="match status" value="1"/>
</dbReference>
<dbReference type="PANTHER" id="PTHR12215:SF10">
    <property type="entry name" value="L-AMINOADIPATE-SEMIALDEHYDE DEHYDROGENASE-PHOSPHOPANTETHEINYL TRANSFERASE"/>
    <property type="match status" value="1"/>
</dbReference>
<dbReference type="EMBL" id="CP122539">
    <property type="protein sequence ID" value="WGH74219.1"/>
    <property type="molecule type" value="Genomic_DNA"/>
</dbReference>
<evidence type="ECO:0000313" key="5">
    <source>
        <dbReference type="EMBL" id="WGH74219.1"/>
    </source>
</evidence>
<dbReference type="InterPro" id="IPR055066">
    <property type="entry name" value="AASDHPPT_N"/>
</dbReference>
<name>A0ABY8L2K7_9FLAO</name>
<protein>
    <submittedName>
        <fullName evidence="5">4'-phosphopantetheinyl transferase superfamily protein</fullName>
    </submittedName>
</protein>
<dbReference type="RefSeq" id="WP_279650100.1">
    <property type="nucleotide sequence ID" value="NZ_CP122539.1"/>
</dbReference>
<organism evidence="5 6">
    <name type="scientific">Tenacibaculum tangerinum</name>
    <dbReference type="NCBI Taxonomy" id="3038772"/>
    <lineage>
        <taxon>Bacteria</taxon>
        <taxon>Pseudomonadati</taxon>
        <taxon>Bacteroidota</taxon>
        <taxon>Flavobacteriia</taxon>
        <taxon>Flavobacteriales</taxon>
        <taxon>Flavobacteriaceae</taxon>
        <taxon>Tenacibaculum</taxon>
    </lineage>
</organism>
<dbReference type="Pfam" id="PF01648">
    <property type="entry name" value="ACPS"/>
    <property type="match status" value="1"/>
</dbReference>